<dbReference type="PROSITE" id="PS51820">
    <property type="entry name" value="PA14"/>
    <property type="match status" value="1"/>
</dbReference>
<evidence type="ECO:0000259" key="2">
    <source>
        <dbReference type="PROSITE" id="PS51820"/>
    </source>
</evidence>
<accession>A0ABT8L0V9</accession>
<dbReference type="Gene3D" id="2.60.120.560">
    <property type="entry name" value="Exo-inulinase, domain 1"/>
    <property type="match status" value="1"/>
</dbReference>
<protein>
    <submittedName>
        <fullName evidence="3">DUF1080 domain-containing protein</fullName>
    </submittedName>
</protein>
<comment type="caution">
    <text evidence="3">The sequence shown here is derived from an EMBL/GenBank/DDBJ whole genome shotgun (WGS) entry which is preliminary data.</text>
</comment>
<evidence type="ECO:0000313" key="4">
    <source>
        <dbReference type="Proteomes" id="UP001172083"/>
    </source>
</evidence>
<dbReference type="InterPro" id="IPR011658">
    <property type="entry name" value="PA14_dom"/>
</dbReference>
<evidence type="ECO:0000313" key="3">
    <source>
        <dbReference type="EMBL" id="MDN5210707.1"/>
    </source>
</evidence>
<keyword evidence="4" id="KW-1185">Reference proteome</keyword>
<dbReference type="InterPro" id="IPR037524">
    <property type="entry name" value="PA14/GLEYA"/>
</dbReference>
<dbReference type="RefSeq" id="WP_346756048.1">
    <property type="nucleotide sequence ID" value="NZ_JAUJEB010000001.1"/>
</dbReference>
<reference evidence="3" key="1">
    <citation type="submission" date="2023-06" db="EMBL/GenBank/DDBJ databases">
        <title>Genomic of Agaribacillus aureum.</title>
        <authorList>
            <person name="Wang G."/>
        </authorList>
    </citation>
    <scope>NUCLEOTIDE SEQUENCE</scope>
    <source>
        <strain evidence="3">BMA12</strain>
    </source>
</reference>
<evidence type="ECO:0000256" key="1">
    <source>
        <dbReference type="SAM" id="MobiDB-lite"/>
    </source>
</evidence>
<dbReference type="EMBL" id="JAUJEB010000001">
    <property type="protein sequence ID" value="MDN5210707.1"/>
    <property type="molecule type" value="Genomic_DNA"/>
</dbReference>
<dbReference type="Pfam" id="PF07691">
    <property type="entry name" value="PA14"/>
    <property type="match status" value="1"/>
</dbReference>
<name>A0ABT8L0V9_9BACT</name>
<proteinExistence type="predicted"/>
<sequence>MSHLKLLLMKIPFGLLILFMCATAVRGQEIPLQPLPLNDMSQFKQQAGNWQIVGDVMMNRTIDVHHKTTDGESKKKKKKKSKKASQPPAGPVQFVAGEGVLLNINDTEKKDNLFTTWEHGDIDLELEVMLPKGSNSGIYLQGRYEVQLFDSWGRDDPMFTDIGGIYKNREKDPLKNFSGKAPYTNAARAPGLWQKLYISFQAPRFNASGEKIANAVFLKVVLNGVLIHDNVEVQNFTGGPMEKNEKAKGPLMIQGDHGPVAFRNIRYLTFDSAPLRATDITYNYHQGPFRQISDYASKEAAGSGSGKNISWEFSPKEDQFGLEIKGNLQVPENGSYHFEMRCNGGARFVIDDQVVIDHDNNHNIREAAKGTKQLTAGNHPFKLYYFKSAGWMSPAIGLFVESKNLRKQPLHGQSSMLNDRGLVNPIIERVEAKPRLLRAFLDFNGNNRQRLTHTVGIGDPSGVHYVYNLKAGNVVCGWRGEFIDATPMWHNRGDGSFRPLGDVQYFFVDQPLAVLDNMNAHFPSEYKESDFRPKGYTLDEATGRPVFKYIYKGIEVQDSIEPDGNGNYLNRVVKLSQTVPNLYFKIAEGKDITVMPDGSYAVDDKKYYVQILTAAAPIVREAKGKKELIVPMTTQELSFAIIW</sequence>
<dbReference type="InterPro" id="IPR010496">
    <property type="entry name" value="AL/BT2_dom"/>
</dbReference>
<dbReference type="Pfam" id="PF06439">
    <property type="entry name" value="3keto-disac_hyd"/>
    <property type="match status" value="1"/>
</dbReference>
<dbReference type="Gene3D" id="3.90.182.10">
    <property type="entry name" value="Toxin - Anthrax Protective Antigen,domain 1"/>
    <property type="match status" value="1"/>
</dbReference>
<organism evidence="3 4">
    <name type="scientific">Agaribacillus aureus</name>
    <dbReference type="NCBI Taxonomy" id="3051825"/>
    <lineage>
        <taxon>Bacteria</taxon>
        <taxon>Pseudomonadati</taxon>
        <taxon>Bacteroidota</taxon>
        <taxon>Cytophagia</taxon>
        <taxon>Cytophagales</taxon>
        <taxon>Splendidivirgaceae</taxon>
        <taxon>Agaribacillus</taxon>
    </lineage>
</organism>
<dbReference type="SMART" id="SM00758">
    <property type="entry name" value="PA14"/>
    <property type="match status" value="1"/>
</dbReference>
<feature type="region of interest" description="Disordered" evidence="1">
    <location>
        <begin position="65"/>
        <end position="92"/>
    </location>
</feature>
<feature type="compositionally biased region" description="Basic residues" evidence="1">
    <location>
        <begin position="74"/>
        <end position="83"/>
    </location>
</feature>
<feature type="domain" description="PA14" evidence="2">
    <location>
        <begin position="260"/>
        <end position="415"/>
    </location>
</feature>
<dbReference type="Proteomes" id="UP001172083">
    <property type="component" value="Unassembled WGS sequence"/>
</dbReference>
<dbReference type="SUPFAM" id="SSF56988">
    <property type="entry name" value="Anthrax protective antigen"/>
    <property type="match status" value="1"/>
</dbReference>
<gene>
    <name evidence="3" type="ORF">QQ020_01570</name>
</gene>